<evidence type="ECO:0000313" key="2">
    <source>
        <dbReference type="Proteomes" id="UP000805193"/>
    </source>
</evidence>
<dbReference type="EMBL" id="JABSTQ010010790">
    <property type="protein sequence ID" value="KAG0417894.1"/>
    <property type="molecule type" value="Genomic_DNA"/>
</dbReference>
<accession>A0AC60PDE8</accession>
<gene>
    <name evidence="1" type="ORF">HPB47_005276</name>
</gene>
<name>A0AC60PDE8_IXOPE</name>
<comment type="caution">
    <text evidence="1">The sequence shown here is derived from an EMBL/GenBank/DDBJ whole genome shotgun (WGS) entry which is preliminary data.</text>
</comment>
<protein>
    <submittedName>
        <fullName evidence="1">Uncharacterized protein</fullName>
    </submittedName>
</protein>
<proteinExistence type="predicted"/>
<keyword evidence="2" id="KW-1185">Reference proteome</keyword>
<organism evidence="1 2">
    <name type="scientific">Ixodes persulcatus</name>
    <name type="common">Taiga tick</name>
    <dbReference type="NCBI Taxonomy" id="34615"/>
    <lineage>
        <taxon>Eukaryota</taxon>
        <taxon>Metazoa</taxon>
        <taxon>Ecdysozoa</taxon>
        <taxon>Arthropoda</taxon>
        <taxon>Chelicerata</taxon>
        <taxon>Arachnida</taxon>
        <taxon>Acari</taxon>
        <taxon>Parasitiformes</taxon>
        <taxon>Ixodida</taxon>
        <taxon>Ixodoidea</taxon>
        <taxon>Ixodidae</taxon>
        <taxon>Ixodinae</taxon>
        <taxon>Ixodes</taxon>
    </lineage>
</organism>
<reference evidence="1 2" key="1">
    <citation type="journal article" date="2020" name="Cell">
        <title>Large-Scale Comparative Analyses of Tick Genomes Elucidate Their Genetic Diversity and Vector Capacities.</title>
        <authorList>
            <consortium name="Tick Genome and Microbiome Consortium (TIGMIC)"/>
            <person name="Jia N."/>
            <person name="Wang J."/>
            <person name="Shi W."/>
            <person name="Du L."/>
            <person name="Sun Y."/>
            <person name="Zhan W."/>
            <person name="Jiang J.F."/>
            <person name="Wang Q."/>
            <person name="Zhang B."/>
            <person name="Ji P."/>
            <person name="Bell-Sakyi L."/>
            <person name="Cui X.M."/>
            <person name="Yuan T.T."/>
            <person name="Jiang B.G."/>
            <person name="Yang W.F."/>
            <person name="Lam T.T."/>
            <person name="Chang Q.C."/>
            <person name="Ding S.J."/>
            <person name="Wang X.J."/>
            <person name="Zhu J.G."/>
            <person name="Ruan X.D."/>
            <person name="Zhao L."/>
            <person name="Wei J.T."/>
            <person name="Ye R.Z."/>
            <person name="Que T.C."/>
            <person name="Du C.H."/>
            <person name="Zhou Y.H."/>
            <person name="Cheng J.X."/>
            <person name="Dai P.F."/>
            <person name="Guo W.B."/>
            <person name="Han X.H."/>
            <person name="Huang E.J."/>
            <person name="Li L.F."/>
            <person name="Wei W."/>
            <person name="Gao Y.C."/>
            <person name="Liu J.Z."/>
            <person name="Shao H.Z."/>
            <person name="Wang X."/>
            <person name="Wang C.C."/>
            <person name="Yang T.C."/>
            <person name="Huo Q.B."/>
            <person name="Li W."/>
            <person name="Chen H.Y."/>
            <person name="Chen S.E."/>
            <person name="Zhou L.G."/>
            <person name="Ni X.B."/>
            <person name="Tian J.H."/>
            <person name="Sheng Y."/>
            <person name="Liu T."/>
            <person name="Pan Y.S."/>
            <person name="Xia L.Y."/>
            <person name="Li J."/>
            <person name="Zhao F."/>
            <person name="Cao W.C."/>
        </authorList>
    </citation>
    <scope>NUCLEOTIDE SEQUENCE [LARGE SCALE GENOMIC DNA]</scope>
    <source>
        <strain evidence="1">Iper-2018</strain>
    </source>
</reference>
<sequence length="366" mass="39640">MDPGMERPFSMAELQGALFTITKFHGAPGPDMITVPALRNLPEAAMQELLDIFNESWELGRLPAIWRHASVIPIPKRGRTPKQLTDVRSLSLTSHVGKLMERIALMCTQDSLALFAEDFSGKHPRYDIKIAVAIDVKKAFDSVPHPTVMAAASAAGLTGKPLQYIRAFLNGRTYIVSVGNAQAPAAPLELGVPQGAVLSPLLYNLVMADLSHRLDKIPGIRHTIYADDVTIWTTGGPVAPQNDSAQEALDIVAGILLERGLTPSPDKTQYAVFGNTNGRREATPCIELKFGGTVITATNVLRVLGVDFSAHGPPVTWLSKTKASVLHMLHLIRRTTAKDWGADTHTHYACLSGASSKPRYFTGHST</sequence>
<dbReference type="Proteomes" id="UP000805193">
    <property type="component" value="Unassembled WGS sequence"/>
</dbReference>
<evidence type="ECO:0000313" key="1">
    <source>
        <dbReference type="EMBL" id="KAG0417894.1"/>
    </source>
</evidence>